<protein>
    <recommendedName>
        <fullName evidence="7">GTP:AMP phosphotransferase, mitochondrial</fullName>
        <ecNumber evidence="7">2.7.4.10</ecNumber>
    </recommendedName>
    <alternativeName>
        <fullName evidence="7">Adenylate kinase 3</fullName>
        <shortName evidence="7">AK 3</shortName>
    </alternativeName>
</protein>
<comment type="domain">
    <text evidence="7">Consists of three domains, a large central CORE domain and two small peripheral domains, NMPbind and LID, which undergo movements during catalysis. The LID domain closes over the site of phosphoryl transfer upon GTP binding. Assembling and dissambling the active center during each catalytic cycle provides an effective means to prevent GTP hydrolysis.</text>
</comment>
<comment type="catalytic activity">
    <reaction evidence="7">
        <text>a ribonucleoside 5'-triphosphate + AMP = a ribonucleoside 5'-diphosphate + ADP</text>
        <dbReference type="Rhea" id="RHEA:13749"/>
        <dbReference type="ChEBI" id="CHEBI:57930"/>
        <dbReference type="ChEBI" id="CHEBI:61557"/>
        <dbReference type="ChEBI" id="CHEBI:456215"/>
        <dbReference type="ChEBI" id="CHEBI:456216"/>
        <dbReference type="EC" id="2.7.4.10"/>
    </reaction>
</comment>
<comment type="subunit">
    <text evidence="7">Monomer.</text>
</comment>
<feature type="region of interest" description="LID" evidence="7">
    <location>
        <begin position="125"/>
        <end position="162"/>
    </location>
</feature>
<feature type="region of interest" description="NMPbind" evidence="7">
    <location>
        <begin position="35"/>
        <end position="64"/>
    </location>
</feature>
<reference evidence="9 10" key="1">
    <citation type="submission" date="2024-11" db="EMBL/GenBank/DDBJ databases">
        <title>Chromosome-level genome assembly of the freshwater bivalve Anodonta woodiana.</title>
        <authorList>
            <person name="Chen X."/>
        </authorList>
    </citation>
    <scope>NUCLEOTIDE SEQUENCE [LARGE SCALE GENOMIC DNA]</scope>
    <source>
        <strain evidence="9">MN2024</strain>
        <tissue evidence="9">Gills</tissue>
    </source>
</reference>
<dbReference type="SUPFAM" id="SSF52540">
    <property type="entry name" value="P-loop containing nucleoside triphosphate hydrolases"/>
    <property type="match status" value="1"/>
</dbReference>
<comment type="function">
    <text evidence="7">Involved in maintaining the homeostasis of cellular nucleotides by catalyzing the interconversion of nucleoside phosphates. Has GTP:AMP phosphotransferase and ITP:AMP phosphotransferase activities.</text>
</comment>
<proteinExistence type="inferred from homology"/>
<dbReference type="EC" id="2.7.4.10" evidence="7"/>
<keyword evidence="4 7" id="KW-0418">Kinase</keyword>
<feature type="binding site" evidence="7">
    <location>
        <position position="96"/>
    </location>
    <ligand>
        <name>AMP</name>
        <dbReference type="ChEBI" id="CHEBI:456215"/>
    </ligand>
</feature>
<dbReference type="InterPro" id="IPR028586">
    <property type="entry name" value="AK3/Ak4_mitochondrial"/>
</dbReference>
<dbReference type="GO" id="GO:0005525">
    <property type="term" value="F:GTP binding"/>
    <property type="evidence" value="ECO:0007669"/>
    <property type="project" value="UniProtKB-KW"/>
</dbReference>
<feature type="binding site" evidence="7">
    <location>
        <position position="36"/>
    </location>
    <ligand>
        <name>AMP</name>
        <dbReference type="ChEBI" id="CHEBI:456215"/>
    </ligand>
</feature>
<evidence type="ECO:0000256" key="5">
    <source>
        <dbReference type="ARBA" id="ARBA00023128"/>
    </source>
</evidence>
<evidence type="ECO:0000256" key="1">
    <source>
        <dbReference type="ARBA" id="ARBA00004305"/>
    </source>
</evidence>
<dbReference type="PANTHER" id="PTHR23359">
    <property type="entry name" value="NUCLEOTIDE KINASE"/>
    <property type="match status" value="1"/>
</dbReference>
<feature type="binding site" evidence="7">
    <location>
        <position position="199"/>
    </location>
    <ligand>
        <name>GTP</name>
        <dbReference type="ChEBI" id="CHEBI:37565"/>
    </ligand>
</feature>
<dbReference type="InterPro" id="IPR007862">
    <property type="entry name" value="Adenylate_kinase_lid-dom"/>
</dbReference>
<dbReference type="GO" id="GO:0046039">
    <property type="term" value="P:GTP metabolic process"/>
    <property type="evidence" value="ECO:0007669"/>
    <property type="project" value="UniProtKB-UniRule"/>
</dbReference>
<dbReference type="Pfam" id="PF05191">
    <property type="entry name" value="ADK_lid"/>
    <property type="match status" value="1"/>
</dbReference>
<feature type="binding site" evidence="7">
    <location>
        <begin position="135"/>
        <end position="136"/>
    </location>
    <ligand>
        <name>GTP</name>
        <dbReference type="ChEBI" id="CHEBI:37565"/>
    </ligand>
</feature>
<evidence type="ECO:0000256" key="3">
    <source>
        <dbReference type="ARBA" id="ARBA00022741"/>
    </source>
</evidence>
<comment type="similarity">
    <text evidence="7">Belongs to the adenylate kinase family. AK3 subfamily.</text>
</comment>
<name>A0ABD3W5W9_SINWO</name>
<organism evidence="9 10">
    <name type="scientific">Sinanodonta woodiana</name>
    <name type="common">Chinese pond mussel</name>
    <name type="synonym">Anodonta woodiana</name>
    <dbReference type="NCBI Taxonomy" id="1069815"/>
    <lineage>
        <taxon>Eukaryota</taxon>
        <taxon>Metazoa</taxon>
        <taxon>Spiralia</taxon>
        <taxon>Lophotrochozoa</taxon>
        <taxon>Mollusca</taxon>
        <taxon>Bivalvia</taxon>
        <taxon>Autobranchia</taxon>
        <taxon>Heteroconchia</taxon>
        <taxon>Palaeoheterodonta</taxon>
        <taxon>Unionida</taxon>
        <taxon>Unionoidea</taxon>
        <taxon>Unionidae</taxon>
        <taxon>Unioninae</taxon>
        <taxon>Sinanodonta</taxon>
    </lineage>
</organism>
<keyword evidence="10" id="KW-1185">Reference proteome</keyword>
<dbReference type="EMBL" id="JBJQND010000008">
    <property type="protein sequence ID" value="KAL3869282.1"/>
    <property type="molecule type" value="Genomic_DNA"/>
</dbReference>
<dbReference type="CDD" id="cd01428">
    <property type="entry name" value="ADK"/>
    <property type="match status" value="1"/>
</dbReference>
<dbReference type="GO" id="GO:0046899">
    <property type="term" value="F:nucleoside triphosphate adenylate kinase activity"/>
    <property type="evidence" value="ECO:0007669"/>
    <property type="project" value="UniProtKB-UniRule"/>
</dbReference>
<keyword evidence="2 7" id="KW-0808">Transferase</keyword>
<dbReference type="GO" id="GO:0046033">
    <property type="term" value="P:AMP metabolic process"/>
    <property type="evidence" value="ECO:0007669"/>
    <property type="project" value="UniProtKB-UniRule"/>
</dbReference>
<keyword evidence="3 7" id="KW-0547">Nucleotide-binding</keyword>
<sequence>MHMKLLRAIIMGPPGSGKGTISTRIIKDFPMKHLSSGDVLRSQMLNKTPAGLAAKTYIDQGHLVPDKLILTLISNQLKKLKGKSWLLDGFPRTLPQSEALYKLEPVDLVVNLNVPFEIIIDRIKGRWTHAPSGRIYHTEFNPPKVPGKDDATGEPLIQREDDKEETVCKRLENYQKMTQPVLNFYREHHLLEEFTGKYSNEIWPKVHQFLSTKIEPLQYTEYS</sequence>
<gene>
    <name evidence="9" type="ORF">ACJMK2_041985</name>
</gene>
<feature type="binding site" evidence="7">
    <location>
        <begin position="62"/>
        <end position="64"/>
    </location>
    <ligand>
        <name>AMP</name>
        <dbReference type="ChEBI" id="CHEBI:456215"/>
    </ligand>
</feature>
<dbReference type="InterPro" id="IPR000850">
    <property type="entry name" value="Adenylat/UMP-CMP_kin"/>
</dbReference>
<dbReference type="HAMAP" id="MF_00235">
    <property type="entry name" value="Adenylate_kinase_Adk"/>
    <property type="match status" value="1"/>
</dbReference>
<dbReference type="Gene3D" id="3.40.50.300">
    <property type="entry name" value="P-loop containing nucleotide triphosphate hydrolases"/>
    <property type="match status" value="1"/>
</dbReference>
<dbReference type="HAMAP" id="MF_03169">
    <property type="entry name" value="Adenylate_kinase_AK3"/>
    <property type="match status" value="1"/>
</dbReference>
<feature type="domain" description="Adenylate kinase active site lid" evidence="8">
    <location>
        <begin position="126"/>
        <end position="161"/>
    </location>
</feature>
<keyword evidence="6 7" id="KW-0342">GTP-binding</keyword>
<evidence type="ECO:0000256" key="2">
    <source>
        <dbReference type="ARBA" id="ARBA00022679"/>
    </source>
</evidence>
<dbReference type="Pfam" id="PF00406">
    <property type="entry name" value="ADK"/>
    <property type="match status" value="1"/>
</dbReference>
<evidence type="ECO:0000313" key="9">
    <source>
        <dbReference type="EMBL" id="KAL3869282.1"/>
    </source>
</evidence>
<dbReference type="GO" id="GO:0005759">
    <property type="term" value="C:mitochondrial matrix"/>
    <property type="evidence" value="ECO:0007669"/>
    <property type="project" value="UniProtKB-SubCell"/>
</dbReference>
<evidence type="ECO:0000256" key="4">
    <source>
        <dbReference type="ARBA" id="ARBA00022777"/>
    </source>
</evidence>
<dbReference type="FunFam" id="3.40.50.300:FF:000106">
    <property type="entry name" value="Adenylate kinase mitochondrial"/>
    <property type="match status" value="1"/>
</dbReference>
<dbReference type="GO" id="GO:0006172">
    <property type="term" value="P:ADP biosynthetic process"/>
    <property type="evidence" value="ECO:0007669"/>
    <property type="project" value="UniProtKB-UniRule"/>
</dbReference>
<dbReference type="Proteomes" id="UP001634394">
    <property type="component" value="Unassembled WGS sequence"/>
</dbReference>
<dbReference type="InterPro" id="IPR006259">
    <property type="entry name" value="Adenyl_kin_sub"/>
</dbReference>
<dbReference type="AlphaFoldDB" id="A0ABD3W5W9"/>
<dbReference type="PRINTS" id="PR00094">
    <property type="entry name" value="ADENYLTKNASE"/>
</dbReference>
<evidence type="ECO:0000256" key="7">
    <source>
        <dbReference type="HAMAP-Rule" id="MF_03169"/>
    </source>
</evidence>
<dbReference type="PROSITE" id="PS00113">
    <property type="entry name" value="ADENYLATE_KINASE"/>
    <property type="match status" value="1"/>
</dbReference>
<evidence type="ECO:0000313" key="10">
    <source>
        <dbReference type="Proteomes" id="UP001634394"/>
    </source>
</evidence>
<feature type="binding site" evidence="7">
    <location>
        <begin position="15"/>
        <end position="20"/>
    </location>
    <ligand>
        <name>GTP</name>
        <dbReference type="ChEBI" id="CHEBI:37565"/>
    </ligand>
</feature>
<feature type="binding site" evidence="7">
    <location>
        <begin position="89"/>
        <end position="92"/>
    </location>
    <ligand>
        <name>AMP</name>
        <dbReference type="ChEBI" id="CHEBI:456215"/>
    </ligand>
</feature>
<feature type="binding site" evidence="7">
    <location>
        <position position="170"/>
    </location>
    <ligand>
        <name>AMP</name>
        <dbReference type="ChEBI" id="CHEBI:456215"/>
    </ligand>
</feature>
<dbReference type="NCBIfam" id="TIGR01351">
    <property type="entry name" value="adk"/>
    <property type="match status" value="1"/>
</dbReference>
<accession>A0ABD3W5W9</accession>
<feature type="binding site" evidence="7">
    <location>
        <position position="41"/>
    </location>
    <ligand>
        <name>AMP</name>
        <dbReference type="ChEBI" id="CHEBI:456215"/>
    </ligand>
</feature>
<comment type="subcellular location">
    <subcellularLocation>
        <location evidence="1 7">Mitochondrion matrix</location>
    </subcellularLocation>
</comment>
<dbReference type="GO" id="GO:0046041">
    <property type="term" value="P:ITP metabolic process"/>
    <property type="evidence" value="ECO:0007669"/>
    <property type="project" value="UniProtKB-UniRule"/>
</dbReference>
<comment type="caution">
    <text evidence="9">The sequence shown here is derived from an EMBL/GenBank/DDBJ whole genome shotgun (WGS) entry which is preliminary data.</text>
</comment>
<dbReference type="InterPro" id="IPR027417">
    <property type="entry name" value="P-loop_NTPase"/>
</dbReference>
<keyword evidence="5 7" id="KW-0496">Mitochondrion</keyword>
<evidence type="ECO:0000256" key="6">
    <source>
        <dbReference type="ARBA" id="ARBA00023134"/>
    </source>
</evidence>
<dbReference type="InterPro" id="IPR033690">
    <property type="entry name" value="Adenylat_kinase_CS"/>
</dbReference>
<feature type="binding site" evidence="7">
    <location>
        <position position="126"/>
    </location>
    <ligand>
        <name>GTP</name>
        <dbReference type="ChEBI" id="CHEBI:37565"/>
    </ligand>
</feature>
<feature type="binding site" evidence="7">
    <location>
        <position position="159"/>
    </location>
    <ligand>
        <name>AMP</name>
        <dbReference type="ChEBI" id="CHEBI:456215"/>
    </ligand>
</feature>
<evidence type="ECO:0000259" key="8">
    <source>
        <dbReference type="Pfam" id="PF05191"/>
    </source>
</evidence>